<dbReference type="Proteomes" id="UP001141806">
    <property type="component" value="Unassembled WGS sequence"/>
</dbReference>
<accession>A0A9Q0KJT7</accession>
<protein>
    <submittedName>
        <fullName evidence="2">Uncharacterized protein</fullName>
    </submittedName>
</protein>
<keyword evidence="3" id="KW-1185">Reference proteome</keyword>
<keyword evidence="1" id="KW-1133">Transmembrane helix</keyword>
<feature type="transmembrane region" description="Helical" evidence="1">
    <location>
        <begin position="52"/>
        <end position="75"/>
    </location>
</feature>
<organism evidence="2 3">
    <name type="scientific">Protea cynaroides</name>
    <dbReference type="NCBI Taxonomy" id="273540"/>
    <lineage>
        <taxon>Eukaryota</taxon>
        <taxon>Viridiplantae</taxon>
        <taxon>Streptophyta</taxon>
        <taxon>Embryophyta</taxon>
        <taxon>Tracheophyta</taxon>
        <taxon>Spermatophyta</taxon>
        <taxon>Magnoliopsida</taxon>
        <taxon>Proteales</taxon>
        <taxon>Proteaceae</taxon>
        <taxon>Protea</taxon>
    </lineage>
</organism>
<keyword evidence="1" id="KW-0812">Transmembrane</keyword>
<dbReference type="EMBL" id="JAMYWD010000005">
    <property type="protein sequence ID" value="KAJ4971526.1"/>
    <property type="molecule type" value="Genomic_DNA"/>
</dbReference>
<keyword evidence="1" id="KW-0472">Membrane</keyword>
<proteinExistence type="predicted"/>
<evidence type="ECO:0000313" key="3">
    <source>
        <dbReference type="Proteomes" id="UP001141806"/>
    </source>
</evidence>
<reference evidence="2" key="1">
    <citation type="journal article" date="2023" name="Plant J.">
        <title>The genome of the king protea, Protea cynaroides.</title>
        <authorList>
            <person name="Chang J."/>
            <person name="Duong T.A."/>
            <person name="Schoeman C."/>
            <person name="Ma X."/>
            <person name="Roodt D."/>
            <person name="Barker N."/>
            <person name="Li Z."/>
            <person name="Van de Peer Y."/>
            <person name="Mizrachi E."/>
        </authorList>
    </citation>
    <scope>NUCLEOTIDE SEQUENCE</scope>
    <source>
        <tissue evidence="2">Young leaves</tissue>
    </source>
</reference>
<dbReference type="OrthoDB" id="10251508at2759"/>
<comment type="caution">
    <text evidence="2">The sequence shown here is derived from an EMBL/GenBank/DDBJ whole genome shotgun (WGS) entry which is preliminary data.</text>
</comment>
<dbReference type="AlphaFoldDB" id="A0A9Q0KJT7"/>
<name>A0A9Q0KJT7_9MAGN</name>
<sequence>MRFDRFGQGEPLECNRNPIIKEASIPARDLRILGPVSSQSSNILGVLFGRLYLVWFGLCFLEFVVASQVISNLIVGISKFLANYHHGSAQEQISDASTAPKWEDRWTNWLASKTLVELVMQQSWTQATIDPIWKAYTYDIRELPQELGIGIAAGLVEERLHNLTFGSLRADICCASSC</sequence>
<evidence type="ECO:0000313" key="2">
    <source>
        <dbReference type="EMBL" id="KAJ4971526.1"/>
    </source>
</evidence>
<evidence type="ECO:0000256" key="1">
    <source>
        <dbReference type="SAM" id="Phobius"/>
    </source>
</evidence>
<gene>
    <name evidence="2" type="ORF">NE237_004625</name>
</gene>